<dbReference type="Proteomes" id="UP001152484">
    <property type="component" value="Unassembled WGS sequence"/>
</dbReference>
<dbReference type="PANTHER" id="PTHR31973:SF187">
    <property type="entry name" value="MUTATOR TRANSPOSASE MUDRA PROTEIN"/>
    <property type="match status" value="1"/>
</dbReference>
<keyword evidence="2" id="KW-1185">Reference proteome</keyword>
<dbReference type="AlphaFoldDB" id="A0A9P0ZF79"/>
<accession>A0A9P0ZF79</accession>
<evidence type="ECO:0000313" key="2">
    <source>
        <dbReference type="Proteomes" id="UP001152484"/>
    </source>
</evidence>
<evidence type="ECO:0008006" key="3">
    <source>
        <dbReference type="Google" id="ProtNLM"/>
    </source>
</evidence>
<dbReference type="EMBL" id="CAMAPE010000038">
    <property type="protein sequence ID" value="CAH9100709.1"/>
    <property type="molecule type" value="Genomic_DNA"/>
</dbReference>
<name>A0A9P0ZF79_CUSEU</name>
<protein>
    <recommendedName>
        <fullName evidence="3">Transposase MuDR plant domain-containing protein</fullName>
    </recommendedName>
</protein>
<dbReference type="PANTHER" id="PTHR31973">
    <property type="entry name" value="POLYPROTEIN, PUTATIVE-RELATED"/>
    <property type="match status" value="1"/>
</dbReference>
<gene>
    <name evidence="1" type="ORF">CEURO_LOCUS15072</name>
</gene>
<sequence length="236" mass="26983">MSFECKSQVKDAIDKYSVTNRYPYYWAKNCATMLRAKCSNLNKTCTWMVYIGIDNRSSSKKWVVKTLNTEHSCNPGWQIHSLTAKWLLKKNFKTKPGVSEMKVASMKEMVKKELNCEVSLEKMKKAKSILGKMEKGDIKEEYINLEDYKAEIMRSNSGNTCILQVMQPNPIFERFYVCFEACKKGFLGGCRRLIEIDAAFLKSEVQGEILTAVARDANNQMFPITWAVVGSETKAT</sequence>
<dbReference type="OrthoDB" id="1302551at2759"/>
<proteinExistence type="predicted"/>
<reference evidence="1" key="1">
    <citation type="submission" date="2022-07" db="EMBL/GenBank/DDBJ databases">
        <authorList>
            <person name="Macas J."/>
            <person name="Novak P."/>
            <person name="Neumann P."/>
        </authorList>
    </citation>
    <scope>NUCLEOTIDE SEQUENCE</scope>
</reference>
<comment type="caution">
    <text evidence="1">The sequence shown here is derived from an EMBL/GenBank/DDBJ whole genome shotgun (WGS) entry which is preliminary data.</text>
</comment>
<evidence type="ECO:0000313" key="1">
    <source>
        <dbReference type="EMBL" id="CAH9100709.1"/>
    </source>
</evidence>
<organism evidence="1 2">
    <name type="scientific">Cuscuta europaea</name>
    <name type="common">European dodder</name>
    <dbReference type="NCBI Taxonomy" id="41803"/>
    <lineage>
        <taxon>Eukaryota</taxon>
        <taxon>Viridiplantae</taxon>
        <taxon>Streptophyta</taxon>
        <taxon>Embryophyta</taxon>
        <taxon>Tracheophyta</taxon>
        <taxon>Spermatophyta</taxon>
        <taxon>Magnoliopsida</taxon>
        <taxon>eudicotyledons</taxon>
        <taxon>Gunneridae</taxon>
        <taxon>Pentapetalae</taxon>
        <taxon>asterids</taxon>
        <taxon>lamiids</taxon>
        <taxon>Solanales</taxon>
        <taxon>Convolvulaceae</taxon>
        <taxon>Cuscuteae</taxon>
        <taxon>Cuscuta</taxon>
        <taxon>Cuscuta subgen. Cuscuta</taxon>
    </lineage>
</organism>